<keyword evidence="5 7" id="KW-0326">Glycosidase</keyword>
<dbReference type="InterPro" id="IPR050386">
    <property type="entry name" value="Glycosyl_hydrolase_5"/>
</dbReference>
<sequence>MKQYGFNFLWAFSKEESGKNPQEPDKKALDFLAKHGFNFVRIPMDYRYWTNNFDYFKPDEAFFDYTDKYIEECRKRNIHICINIHRAPGYCINRNDIEKHNLWTDKEAQDAFVFYWETFAKRYKGISSEQLSFDLLNEPPEERQYGMTREIHRKVIKRTIEAIRKIDKERRIVIDGIGGGHLAMPEMADLGVVHSGRGYQPMAVSHYKAEWWIDSNKVTEAPQYPGTKWDGIIWNKESLRDFYKPWLEVAKTGVEIHIGEFGCYDKTDNKVALAWLSDLISLYKEWGWGYSLWNFEGPFGIIGHRREGARWEKIDGYLVDRDLLELLKP</sequence>
<keyword evidence="6" id="KW-0624">Polysaccharide degradation</keyword>
<evidence type="ECO:0000313" key="9">
    <source>
        <dbReference type="EMBL" id="MEM5947774.1"/>
    </source>
</evidence>
<keyword evidence="4" id="KW-0119">Carbohydrate metabolism</keyword>
<name>A0ABU9UB93_9SPIR</name>
<comment type="caution">
    <text evidence="9">The sequence shown here is derived from an EMBL/GenBank/DDBJ whole genome shotgun (WGS) entry which is preliminary data.</text>
</comment>
<dbReference type="RefSeq" id="WP_420069224.1">
    <property type="nucleotide sequence ID" value="NZ_JBCHKQ010000002.1"/>
</dbReference>
<dbReference type="Proteomes" id="UP001466331">
    <property type="component" value="Unassembled WGS sequence"/>
</dbReference>
<comment type="similarity">
    <text evidence="1 7">Belongs to the glycosyl hydrolase 5 (cellulase A) family.</text>
</comment>
<evidence type="ECO:0000259" key="8">
    <source>
        <dbReference type="Pfam" id="PF00150"/>
    </source>
</evidence>
<gene>
    <name evidence="9" type="ORF">WKV44_04375</name>
</gene>
<keyword evidence="3" id="KW-0136">Cellulose degradation</keyword>
<dbReference type="PANTHER" id="PTHR31297:SF41">
    <property type="entry name" value="ENDOGLUCANASE, PUTATIVE (AFU_ORTHOLOGUE AFUA_5G01830)-RELATED"/>
    <property type="match status" value="1"/>
</dbReference>
<evidence type="ECO:0000256" key="7">
    <source>
        <dbReference type="RuleBase" id="RU361153"/>
    </source>
</evidence>
<dbReference type="SUPFAM" id="SSF51445">
    <property type="entry name" value="(Trans)glycosidases"/>
    <property type="match status" value="1"/>
</dbReference>
<keyword evidence="10" id="KW-1185">Reference proteome</keyword>
<evidence type="ECO:0000256" key="6">
    <source>
        <dbReference type="ARBA" id="ARBA00023326"/>
    </source>
</evidence>
<evidence type="ECO:0000256" key="2">
    <source>
        <dbReference type="ARBA" id="ARBA00022801"/>
    </source>
</evidence>
<evidence type="ECO:0000256" key="3">
    <source>
        <dbReference type="ARBA" id="ARBA00023001"/>
    </source>
</evidence>
<evidence type="ECO:0000256" key="5">
    <source>
        <dbReference type="ARBA" id="ARBA00023295"/>
    </source>
</evidence>
<organism evidence="9 10">
    <name type="scientific">Rarispira pelagica</name>
    <dbReference type="NCBI Taxonomy" id="3141764"/>
    <lineage>
        <taxon>Bacteria</taxon>
        <taxon>Pseudomonadati</taxon>
        <taxon>Spirochaetota</taxon>
        <taxon>Spirochaetia</taxon>
        <taxon>Winmispirales</taxon>
        <taxon>Winmispiraceae</taxon>
        <taxon>Rarispira</taxon>
    </lineage>
</organism>
<reference evidence="9 10" key="1">
    <citation type="submission" date="2024-03" db="EMBL/GenBank/DDBJ databases">
        <title>Ignisphaera cupida sp. nov., a hyperthermophilic hydrolytic archaeon from a hot spring of Kamchatka, and proposal of Ignisphaeraceae fam. nov.</title>
        <authorList>
            <person name="Podosokorskaya O.A."/>
            <person name="Elcheninov A.G."/>
            <person name="Maltseva A.I."/>
            <person name="Zayulina K.S."/>
            <person name="Novikov A."/>
            <person name="Merkel A.Y."/>
        </authorList>
    </citation>
    <scope>NUCLEOTIDE SEQUENCE [LARGE SCALE GENOMIC DNA]</scope>
    <source>
        <strain evidence="9 10">38H-sp</strain>
    </source>
</reference>
<dbReference type="InterPro" id="IPR001547">
    <property type="entry name" value="Glyco_hydro_5"/>
</dbReference>
<dbReference type="InterPro" id="IPR017853">
    <property type="entry name" value="GH"/>
</dbReference>
<evidence type="ECO:0000256" key="1">
    <source>
        <dbReference type="ARBA" id="ARBA00005641"/>
    </source>
</evidence>
<protein>
    <submittedName>
        <fullName evidence="9">Cellulase family glycosylhydrolase</fullName>
    </submittedName>
</protein>
<keyword evidence="2 7" id="KW-0378">Hydrolase</keyword>
<evidence type="ECO:0000313" key="10">
    <source>
        <dbReference type="Proteomes" id="UP001466331"/>
    </source>
</evidence>
<proteinExistence type="inferred from homology"/>
<feature type="domain" description="Glycoside hydrolase family 5" evidence="8">
    <location>
        <begin position="20"/>
        <end position="295"/>
    </location>
</feature>
<dbReference type="Pfam" id="PF00150">
    <property type="entry name" value="Cellulase"/>
    <property type="match status" value="1"/>
</dbReference>
<evidence type="ECO:0000256" key="4">
    <source>
        <dbReference type="ARBA" id="ARBA00023277"/>
    </source>
</evidence>
<accession>A0ABU9UB93</accession>
<dbReference type="PANTHER" id="PTHR31297">
    <property type="entry name" value="GLUCAN ENDO-1,6-BETA-GLUCOSIDASE B"/>
    <property type="match status" value="1"/>
</dbReference>
<dbReference type="Gene3D" id="3.20.20.80">
    <property type="entry name" value="Glycosidases"/>
    <property type="match status" value="1"/>
</dbReference>
<dbReference type="EMBL" id="JBCHKQ010000002">
    <property type="protein sequence ID" value="MEM5947774.1"/>
    <property type="molecule type" value="Genomic_DNA"/>
</dbReference>